<dbReference type="HOGENOM" id="CLU_2075814_0_0_1"/>
<gene>
    <name evidence="2" type="ORF">LOTGIDRAFT_232331</name>
</gene>
<keyword evidence="1" id="KW-0812">Transmembrane</keyword>
<feature type="transmembrane region" description="Helical" evidence="1">
    <location>
        <begin position="7"/>
        <end position="26"/>
    </location>
</feature>
<dbReference type="OrthoDB" id="6056254at2759"/>
<accession>V4BZC4</accession>
<dbReference type="EMBL" id="KB201802">
    <property type="protein sequence ID" value="ESO94494.1"/>
    <property type="molecule type" value="Genomic_DNA"/>
</dbReference>
<keyword evidence="1" id="KW-0472">Membrane</keyword>
<dbReference type="RefSeq" id="XP_009054778.1">
    <property type="nucleotide sequence ID" value="XM_009056530.1"/>
</dbReference>
<dbReference type="Proteomes" id="UP000030746">
    <property type="component" value="Unassembled WGS sequence"/>
</dbReference>
<keyword evidence="1" id="KW-1133">Transmembrane helix</keyword>
<dbReference type="KEGG" id="lgi:LOTGIDRAFT_232331"/>
<organism evidence="2 3">
    <name type="scientific">Lottia gigantea</name>
    <name type="common">Giant owl limpet</name>
    <dbReference type="NCBI Taxonomy" id="225164"/>
    <lineage>
        <taxon>Eukaryota</taxon>
        <taxon>Metazoa</taxon>
        <taxon>Spiralia</taxon>
        <taxon>Lophotrochozoa</taxon>
        <taxon>Mollusca</taxon>
        <taxon>Gastropoda</taxon>
        <taxon>Patellogastropoda</taxon>
        <taxon>Lottioidea</taxon>
        <taxon>Lottiidae</taxon>
        <taxon>Lottia</taxon>
    </lineage>
</organism>
<name>V4BZC4_LOTGI</name>
<evidence type="ECO:0000256" key="1">
    <source>
        <dbReference type="SAM" id="Phobius"/>
    </source>
</evidence>
<keyword evidence="3" id="KW-1185">Reference proteome</keyword>
<dbReference type="CTD" id="20248882"/>
<evidence type="ECO:0000313" key="2">
    <source>
        <dbReference type="EMBL" id="ESO94494.1"/>
    </source>
</evidence>
<sequence>MEISALYIVNTLCIGLAYTVCMIVYINCEKCTYTQYCKIKFQSQASNLGHEKEEFCKLIIHLDRCIEVERPKCAQGLTDEVDRFLQGLYDNDPECSGVPSLEFSVVILISSLVLIFNI</sequence>
<dbReference type="GeneID" id="20248882"/>
<protein>
    <submittedName>
        <fullName evidence="2">Uncharacterized protein</fullName>
    </submittedName>
</protein>
<reference evidence="2 3" key="1">
    <citation type="journal article" date="2013" name="Nature">
        <title>Insights into bilaterian evolution from three spiralian genomes.</title>
        <authorList>
            <person name="Simakov O."/>
            <person name="Marletaz F."/>
            <person name="Cho S.J."/>
            <person name="Edsinger-Gonzales E."/>
            <person name="Havlak P."/>
            <person name="Hellsten U."/>
            <person name="Kuo D.H."/>
            <person name="Larsson T."/>
            <person name="Lv J."/>
            <person name="Arendt D."/>
            <person name="Savage R."/>
            <person name="Osoegawa K."/>
            <person name="de Jong P."/>
            <person name="Grimwood J."/>
            <person name="Chapman J.A."/>
            <person name="Shapiro H."/>
            <person name="Aerts A."/>
            <person name="Otillar R.P."/>
            <person name="Terry A.Y."/>
            <person name="Boore J.L."/>
            <person name="Grigoriev I.V."/>
            <person name="Lindberg D.R."/>
            <person name="Seaver E.C."/>
            <person name="Weisblat D.A."/>
            <person name="Putnam N.H."/>
            <person name="Rokhsar D.S."/>
        </authorList>
    </citation>
    <scope>NUCLEOTIDE SEQUENCE [LARGE SCALE GENOMIC DNA]</scope>
</reference>
<proteinExistence type="predicted"/>
<dbReference type="AlphaFoldDB" id="V4BZC4"/>
<evidence type="ECO:0000313" key="3">
    <source>
        <dbReference type="Proteomes" id="UP000030746"/>
    </source>
</evidence>